<dbReference type="eggNOG" id="COG0358">
    <property type="taxonomic scope" value="Bacteria"/>
</dbReference>
<dbReference type="HOGENOM" id="CLU_094413_1_0_9"/>
<dbReference type="Gene3D" id="3.90.580.10">
    <property type="entry name" value="Zinc finger, CHC2-type domain"/>
    <property type="match status" value="1"/>
</dbReference>
<dbReference type="GO" id="GO:0006269">
    <property type="term" value="P:DNA replication, synthesis of primer"/>
    <property type="evidence" value="ECO:0007669"/>
    <property type="project" value="TreeGrafter"/>
</dbReference>
<keyword evidence="6" id="KW-1185">Reference proteome</keyword>
<proteinExistence type="predicted"/>
<evidence type="ECO:0000256" key="3">
    <source>
        <dbReference type="ARBA" id="ARBA00022833"/>
    </source>
</evidence>
<dbReference type="EMBL" id="ACBZ01000088">
    <property type="protein sequence ID" value="EEG49336.1"/>
    <property type="molecule type" value="Genomic_DNA"/>
</dbReference>
<accession>C0CLL9</accession>
<name>C0CLL9_BLAHS</name>
<dbReference type="Proteomes" id="UP000003100">
    <property type="component" value="Unassembled WGS sequence"/>
</dbReference>
<dbReference type="InterPro" id="IPR002694">
    <property type="entry name" value="Znf_CHC2"/>
</dbReference>
<protein>
    <recommendedName>
        <fullName evidence="4">Zinc finger CHC2-type domain-containing protein</fullName>
    </recommendedName>
</protein>
<evidence type="ECO:0000256" key="1">
    <source>
        <dbReference type="ARBA" id="ARBA00022723"/>
    </source>
</evidence>
<dbReference type="GO" id="GO:0003677">
    <property type="term" value="F:DNA binding"/>
    <property type="evidence" value="ECO:0007669"/>
    <property type="project" value="InterPro"/>
</dbReference>
<keyword evidence="1" id="KW-0479">Metal-binding</keyword>
<comment type="caution">
    <text evidence="5">The sequence shown here is derived from an EMBL/GenBank/DDBJ whole genome shotgun (WGS) entry which is preliminary data.</text>
</comment>
<feature type="domain" description="Zinc finger CHC2-type" evidence="4">
    <location>
        <begin position="31"/>
        <end position="80"/>
    </location>
</feature>
<reference evidence="5 6" key="1">
    <citation type="submission" date="2009-01" db="EMBL/GenBank/DDBJ databases">
        <authorList>
            <person name="Fulton L."/>
            <person name="Clifton S."/>
            <person name="Fulton B."/>
            <person name="Xu J."/>
            <person name="Minx P."/>
            <person name="Pepin K.H."/>
            <person name="Johnson M."/>
            <person name="Bhonagiri V."/>
            <person name="Nash W.E."/>
            <person name="Mardis E.R."/>
            <person name="Wilson R.K."/>
        </authorList>
    </citation>
    <scope>NUCLEOTIDE SEQUENCE [LARGE SCALE GENOMIC DNA]</scope>
    <source>
        <strain evidence="6">DSM 10507 / JCM 14656 / S5a33</strain>
    </source>
</reference>
<dbReference type="Pfam" id="PF01807">
    <property type="entry name" value="Zn_ribbon_DnaG"/>
    <property type="match status" value="1"/>
</dbReference>
<dbReference type="InterPro" id="IPR036977">
    <property type="entry name" value="DNA_primase_Znf_CHC2"/>
</dbReference>
<dbReference type="InterPro" id="IPR050219">
    <property type="entry name" value="DnaG_primase"/>
</dbReference>
<dbReference type="GO" id="GO:0003899">
    <property type="term" value="F:DNA-directed RNA polymerase activity"/>
    <property type="evidence" value="ECO:0007669"/>
    <property type="project" value="InterPro"/>
</dbReference>
<evidence type="ECO:0000313" key="5">
    <source>
        <dbReference type="EMBL" id="EEG49336.1"/>
    </source>
</evidence>
<dbReference type="PATRIC" id="fig|476272.21.peg.2116"/>
<dbReference type="GO" id="GO:0005737">
    <property type="term" value="C:cytoplasm"/>
    <property type="evidence" value="ECO:0007669"/>
    <property type="project" value="TreeGrafter"/>
</dbReference>
<dbReference type="SUPFAM" id="SSF57783">
    <property type="entry name" value="Zinc beta-ribbon"/>
    <property type="match status" value="1"/>
</dbReference>
<dbReference type="AlphaFoldDB" id="C0CLL9"/>
<dbReference type="PANTHER" id="PTHR30313">
    <property type="entry name" value="DNA PRIMASE"/>
    <property type="match status" value="1"/>
</dbReference>
<dbReference type="GeneID" id="86822056"/>
<reference evidence="5 6" key="2">
    <citation type="submission" date="2009-02" db="EMBL/GenBank/DDBJ databases">
        <title>Draft genome sequence of Blautia hydrogenotrophica DSM 10507 (Ruminococcus hydrogenotrophicus DSM 10507).</title>
        <authorList>
            <person name="Sudarsanam P."/>
            <person name="Ley R."/>
            <person name="Guruge J."/>
            <person name="Turnbaugh P.J."/>
            <person name="Mahowald M."/>
            <person name="Liep D."/>
            <person name="Gordon J."/>
        </authorList>
    </citation>
    <scope>NUCLEOTIDE SEQUENCE [LARGE SCALE GENOMIC DNA]</scope>
    <source>
        <strain evidence="6">DSM 10507 / JCM 14656 / S5a33</strain>
    </source>
</reference>
<sequence length="161" mass="19011">MTKEEIKERYSMREIIARYGLYPNRSGFISCPFHKGDREASMKIYDKDFHCFGCGANGDIFSFVQRMEDISFREAFQSLGGTYQSPTFSSQLAIYRAKKRQEMRQKKKEREAQERLLNIKKIGAFQEQLKKLQPLSEEWCECYNALQYQLYVHGELNGIPY</sequence>
<dbReference type="SMART" id="SM00400">
    <property type="entry name" value="ZnF_CHCC"/>
    <property type="match status" value="1"/>
</dbReference>
<dbReference type="RefSeq" id="WP_005948570.1">
    <property type="nucleotide sequence ID" value="NZ_CP136423.1"/>
</dbReference>
<keyword evidence="2" id="KW-0863">Zinc-finger</keyword>
<evidence type="ECO:0000256" key="2">
    <source>
        <dbReference type="ARBA" id="ARBA00022771"/>
    </source>
</evidence>
<gene>
    <name evidence="5" type="ORF">RUMHYD_01741</name>
</gene>
<dbReference type="GO" id="GO:0008270">
    <property type="term" value="F:zinc ion binding"/>
    <property type="evidence" value="ECO:0007669"/>
    <property type="project" value="UniProtKB-KW"/>
</dbReference>
<organism evidence="5 6">
    <name type="scientific">Blautia hydrogenotrophica (strain DSM 10507 / JCM 14656 / S5a33)</name>
    <name type="common">Ruminococcus hydrogenotrophicus</name>
    <dbReference type="NCBI Taxonomy" id="476272"/>
    <lineage>
        <taxon>Bacteria</taxon>
        <taxon>Bacillati</taxon>
        <taxon>Bacillota</taxon>
        <taxon>Clostridia</taxon>
        <taxon>Lachnospirales</taxon>
        <taxon>Lachnospiraceae</taxon>
        <taxon>Blautia</taxon>
    </lineage>
</organism>
<keyword evidence="3" id="KW-0862">Zinc</keyword>
<evidence type="ECO:0000313" key="6">
    <source>
        <dbReference type="Proteomes" id="UP000003100"/>
    </source>
</evidence>
<evidence type="ECO:0000259" key="4">
    <source>
        <dbReference type="SMART" id="SM00400"/>
    </source>
</evidence>
<dbReference type="PANTHER" id="PTHR30313:SF2">
    <property type="entry name" value="DNA PRIMASE"/>
    <property type="match status" value="1"/>
</dbReference>